<dbReference type="AlphaFoldDB" id="A0A084SRI5"/>
<gene>
    <name evidence="1" type="ORF">Q664_24810</name>
</gene>
<reference evidence="1 2" key="1">
    <citation type="submission" date="2014-07" db="EMBL/GenBank/DDBJ databases">
        <title>Draft Genome Sequence of Gephyronic Acid Producer, Cystobacter violaceus Strain Cb vi76.</title>
        <authorList>
            <person name="Stevens D.C."/>
            <person name="Young J."/>
            <person name="Carmichael R."/>
            <person name="Tan J."/>
            <person name="Taylor R.E."/>
        </authorList>
    </citation>
    <scope>NUCLEOTIDE SEQUENCE [LARGE SCALE GENOMIC DNA]</scope>
    <source>
        <strain evidence="1 2">Cb vi76</strain>
    </source>
</reference>
<comment type="caution">
    <text evidence="1">The sequence shown here is derived from an EMBL/GenBank/DDBJ whole genome shotgun (WGS) entry which is preliminary data.</text>
</comment>
<evidence type="ECO:0000313" key="2">
    <source>
        <dbReference type="Proteomes" id="UP000028547"/>
    </source>
</evidence>
<dbReference type="RefSeq" id="WP_043400175.1">
    <property type="nucleotide sequence ID" value="NZ_JPMI01000165.1"/>
</dbReference>
<accession>A0A084SRI5</accession>
<protein>
    <submittedName>
        <fullName evidence="1">Uncharacterized protein</fullName>
    </submittedName>
</protein>
<evidence type="ECO:0000313" key="1">
    <source>
        <dbReference type="EMBL" id="KFA91070.1"/>
    </source>
</evidence>
<proteinExistence type="predicted"/>
<organism evidence="1 2">
    <name type="scientific">Archangium violaceum Cb vi76</name>
    <dbReference type="NCBI Taxonomy" id="1406225"/>
    <lineage>
        <taxon>Bacteria</taxon>
        <taxon>Pseudomonadati</taxon>
        <taxon>Myxococcota</taxon>
        <taxon>Myxococcia</taxon>
        <taxon>Myxococcales</taxon>
        <taxon>Cystobacterineae</taxon>
        <taxon>Archangiaceae</taxon>
        <taxon>Archangium</taxon>
    </lineage>
</organism>
<dbReference type="EMBL" id="JPMI01000165">
    <property type="protein sequence ID" value="KFA91070.1"/>
    <property type="molecule type" value="Genomic_DNA"/>
</dbReference>
<sequence>MREMDVVIPVAPKDFFKLRRCIEGILRCSKNPIRTIHVLSPSPIHLADWSLPEQVRQHGEERFPFTLAEVSQLLTARGCKYPNGSWYYQQLLKLYVFRVIPDLLPDTLILDSDFVFTGEVEFLDEHGRALLALGYPLHWELKDREDPSRHEHVHATFARYLVPGFSSRHAFSGMHHHLLLQRDILEELMALAEAHHQKPFWRAFMDGVDVTKWNAASEYVLYHHFALGRFPGRVATRHLDTCDVIYDASAGEHVERLFQEPLPSSSHQAMGFHGFLDLGKRLQTMDYLSDELRRWMLSTGAPSFALTLEQGRLRIHPWPQALAA</sequence>
<dbReference type="Proteomes" id="UP000028547">
    <property type="component" value="Unassembled WGS sequence"/>
</dbReference>
<name>A0A084SRI5_9BACT</name>